<feature type="region of interest" description="Disordered" evidence="5">
    <location>
        <begin position="79"/>
        <end position="106"/>
    </location>
</feature>
<organism evidence="6 7">
    <name type="scientific">Sporidiobolus salmonicolor</name>
    <name type="common">Yeast-like fungus</name>
    <name type="synonym">Sporobolomyces salmonicolor</name>
    <dbReference type="NCBI Taxonomy" id="5005"/>
    <lineage>
        <taxon>Eukaryota</taxon>
        <taxon>Fungi</taxon>
        <taxon>Dikarya</taxon>
        <taxon>Basidiomycota</taxon>
        <taxon>Pucciniomycotina</taxon>
        <taxon>Microbotryomycetes</taxon>
        <taxon>Sporidiobolales</taxon>
        <taxon>Sporidiobolaceae</taxon>
        <taxon>Sporobolomyces</taxon>
    </lineage>
</organism>
<reference evidence="7" key="1">
    <citation type="submission" date="2015-02" db="EMBL/GenBank/DDBJ databases">
        <authorList>
            <person name="Gon?alves P."/>
        </authorList>
    </citation>
    <scope>NUCLEOTIDE SEQUENCE [LARGE SCALE GENOMIC DNA]</scope>
</reference>
<dbReference type="EMBL" id="CENE01000006">
    <property type="protein sequence ID" value="CEQ40346.1"/>
    <property type="molecule type" value="Genomic_DNA"/>
</dbReference>
<dbReference type="AlphaFoldDB" id="A0A0D6EKB4"/>
<dbReference type="InterPro" id="IPR031568">
    <property type="entry name" value="Pet117"/>
</dbReference>
<dbReference type="GO" id="GO:0005739">
    <property type="term" value="C:mitochondrion"/>
    <property type="evidence" value="ECO:0007669"/>
    <property type="project" value="UniProtKB-SubCell"/>
</dbReference>
<accession>A0A0D6EKB4</accession>
<comment type="similarity">
    <text evidence="2">Belongs to the PET117 family.</text>
</comment>
<proteinExistence type="inferred from homology"/>
<evidence type="ECO:0000256" key="5">
    <source>
        <dbReference type="SAM" id="MobiDB-lite"/>
    </source>
</evidence>
<sequence length="106" mass="11651">MSRTAKALFGASLLFAGVSIWGVHMIQIQERETMFAGVLRDDVRLAAKRAEKAARQAEFEEQARKRAYLESIQEVSNPVVPAPPVKGEVPTSAEGMDFGCKTCDRP</sequence>
<gene>
    <name evidence="6" type="primary">SPOSA6832_01957</name>
</gene>
<evidence type="ECO:0000313" key="7">
    <source>
        <dbReference type="Proteomes" id="UP000243876"/>
    </source>
</evidence>
<name>A0A0D6EKB4_SPOSA</name>
<dbReference type="Pfam" id="PF15786">
    <property type="entry name" value="PET117"/>
    <property type="match status" value="1"/>
</dbReference>
<dbReference type="GO" id="GO:0033617">
    <property type="term" value="P:mitochondrial respiratory chain complex IV assembly"/>
    <property type="evidence" value="ECO:0007669"/>
    <property type="project" value="TreeGrafter"/>
</dbReference>
<evidence type="ECO:0000256" key="3">
    <source>
        <dbReference type="ARBA" id="ARBA00022946"/>
    </source>
</evidence>
<keyword evidence="7" id="KW-1185">Reference proteome</keyword>
<keyword evidence="4" id="KW-0496">Mitochondrion</keyword>
<evidence type="ECO:0000256" key="4">
    <source>
        <dbReference type="ARBA" id="ARBA00023128"/>
    </source>
</evidence>
<dbReference type="Proteomes" id="UP000243876">
    <property type="component" value="Unassembled WGS sequence"/>
</dbReference>
<protein>
    <submittedName>
        <fullName evidence="6">SPOSA6832_01957-mRNA-1:cds</fullName>
    </submittedName>
</protein>
<evidence type="ECO:0000256" key="1">
    <source>
        <dbReference type="ARBA" id="ARBA00004173"/>
    </source>
</evidence>
<comment type="subcellular location">
    <subcellularLocation>
        <location evidence="1">Mitochondrion</location>
    </subcellularLocation>
</comment>
<dbReference type="OrthoDB" id="76305at2759"/>
<evidence type="ECO:0000313" key="6">
    <source>
        <dbReference type="EMBL" id="CEQ40346.1"/>
    </source>
</evidence>
<evidence type="ECO:0000256" key="2">
    <source>
        <dbReference type="ARBA" id="ARBA00008197"/>
    </source>
</evidence>
<dbReference type="PANTHER" id="PTHR28163:SF1">
    <property type="entry name" value="PROTEIN PET117 HOMOLOG, MITOCHONDRIAL"/>
    <property type="match status" value="1"/>
</dbReference>
<dbReference type="PANTHER" id="PTHR28163">
    <property type="entry name" value="PROTEIN PET117 HOMOLOG, MITOCHONDRIAL"/>
    <property type="match status" value="1"/>
</dbReference>
<keyword evidence="3" id="KW-0809">Transit peptide</keyword>